<evidence type="ECO:0000313" key="3">
    <source>
        <dbReference type="Proteomes" id="UP000827092"/>
    </source>
</evidence>
<sequence>MVDTKNFLLLTATALVAFAGLSSAVYPEPLVARLRRQAVTDTPTVDTTTPGTDVSPGTTLSPQYYYNLAIILNYFLTKLLERFWPIIIIYQQYANSFLS</sequence>
<dbReference type="EMBL" id="JAFNEN010000257">
    <property type="protein sequence ID" value="KAG8187867.1"/>
    <property type="molecule type" value="Genomic_DNA"/>
</dbReference>
<dbReference type="Proteomes" id="UP000827092">
    <property type="component" value="Unassembled WGS sequence"/>
</dbReference>
<organism evidence="2 3">
    <name type="scientific">Oedothorax gibbosus</name>
    <dbReference type="NCBI Taxonomy" id="931172"/>
    <lineage>
        <taxon>Eukaryota</taxon>
        <taxon>Metazoa</taxon>
        <taxon>Ecdysozoa</taxon>
        <taxon>Arthropoda</taxon>
        <taxon>Chelicerata</taxon>
        <taxon>Arachnida</taxon>
        <taxon>Araneae</taxon>
        <taxon>Araneomorphae</taxon>
        <taxon>Entelegynae</taxon>
        <taxon>Araneoidea</taxon>
        <taxon>Linyphiidae</taxon>
        <taxon>Erigoninae</taxon>
        <taxon>Oedothorax</taxon>
    </lineage>
</organism>
<gene>
    <name evidence="2" type="ORF">JTE90_002413</name>
</gene>
<dbReference type="AlphaFoldDB" id="A0AAV6UTW8"/>
<feature type="chain" id="PRO_5044715354" evidence="1">
    <location>
        <begin position="25"/>
        <end position="99"/>
    </location>
</feature>
<dbReference type="EMBL" id="JAFNEN010000257">
    <property type="protein sequence ID" value="KAG8187868.1"/>
    <property type="molecule type" value="Genomic_DNA"/>
</dbReference>
<evidence type="ECO:0000313" key="2">
    <source>
        <dbReference type="EMBL" id="KAG8187867.1"/>
    </source>
</evidence>
<evidence type="ECO:0000256" key="1">
    <source>
        <dbReference type="SAM" id="SignalP"/>
    </source>
</evidence>
<comment type="caution">
    <text evidence="2">The sequence shown here is derived from an EMBL/GenBank/DDBJ whole genome shotgun (WGS) entry which is preliminary data.</text>
</comment>
<keyword evidence="1" id="KW-0732">Signal</keyword>
<proteinExistence type="predicted"/>
<accession>A0AAV6UTW8</accession>
<name>A0AAV6UTW8_9ARAC</name>
<protein>
    <submittedName>
        <fullName evidence="2">Uncharacterized protein</fullName>
    </submittedName>
</protein>
<feature type="signal peptide" evidence="1">
    <location>
        <begin position="1"/>
        <end position="24"/>
    </location>
</feature>
<keyword evidence="3" id="KW-1185">Reference proteome</keyword>
<reference evidence="2 3" key="1">
    <citation type="journal article" date="2022" name="Nat. Ecol. Evol.">
        <title>A masculinizing supergene underlies an exaggerated male reproductive morph in a spider.</title>
        <authorList>
            <person name="Hendrickx F."/>
            <person name="De Corte Z."/>
            <person name="Sonet G."/>
            <person name="Van Belleghem S.M."/>
            <person name="Kostlbacher S."/>
            <person name="Vangestel C."/>
        </authorList>
    </citation>
    <scope>NUCLEOTIDE SEQUENCE [LARGE SCALE GENOMIC DNA]</scope>
    <source>
        <strain evidence="2">W744_W776</strain>
    </source>
</reference>